<dbReference type="OrthoDB" id="10351108at2759"/>
<name>A0A074ZMT2_OPIVI</name>
<dbReference type="CTD" id="20327700"/>
<dbReference type="RefSeq" id="XP_009167595.1">
    <property type="nucleotide sequence ID" value="XM_009169331.1"/>
</dbReference>
<protein>
    <recommendedName>
        <fullName evidence="3">PAN domain protein</fullName>
    </recommendedName>
</protein>
<evidence type="ECO:0000313" key="2">
    <source>
        <dbReference type="Proteomes" id="UP000054324"/>
    </source>
</evidence>
<keyword evidence="2" id="KW-1185">Reference proteome</keyword>
<dbReference type="GeneID" id="20327700"/>
<dbReference type="EMBL" id="KL596694">
    <property type="protein sequence ID" value="KER28668.1"/>
    <property type="molecule type" value="Genomic_DNA"/>
</dbReference>
<dbReference type="Proteomes" id="UP000054324">
    <property type="component" value="Unassembled WGS sequence"/>
</dbReference>
<organism evidence="1 2">
    <name type="scientific">Opisthorchis viverrini</name>
    <name type="common">Southeast Asian liver fluke</name>
    <dbReference type="NCBI Taxonomy" id="6198"/>
    <lineage>
        <taxon>Eukaryota</taxon>
        <taxon>Metazoa</taxon>
        <taxon>Spiralia</taxon>
        <taxon>Lophotrochozoa</taxon>
        <taxon>Platyhelminthes</taxon>
        <taxon>Trematoda</taxon>
        <taxon>Digenea</taxon>
        <taxon>Opisthorchiida</taxon>
        <taxon>Opisthorchiata</taxon>
        <taxon>Opisthorchiidae</taxon>
        <taxon>Opisthorchis</taxon>
    </lineage>
</organism>
<gene>
    <name evidence="1" type="ORF">T265_13533</name>
</gene>
<proteinExistence type="predicted"/>
<dbReference type="AlphaFoldDB" id="A0A074ZMT2"/>
<dbReference type="KEGG" id="ovi:T265_13533"/>
<reference evidence="1 2" key="1">
    <citation type="submission" date="2013-11" db="EMBL/GenBank/DDBJ databases">
        <title>Opisthorchis viverrini - life in the bile duct.</title>
        <authorList>
            <person name="Young N.D."/>
            <person name="Nagarajan N."/>
            <person name="Lin S.J."/>
            <person name="Korhonen P.K."/>
            <person name="Jex A.R."/>
            <person name="Hall R.S."/>
            <person name="Safavi-Hemami H."/>
            <person name="Kaewkong W."/>
            <person name="Bertrand D."/>
            <person name="Gao S."/>
            <person name="Seet Q."/>
            <person name="Wongkham S."/>
            <person name="Teh B.T."/>
            <person name="Wongkham C."/>
            <person name="Intapan P.M."/>
            <person name="Maleewong W."/>
            <person name="Yang X."/>
            <person name="Hu M."/>
            <person name="Wang Z."/>
            <person name="Hofmann A."/>
            <person name="Sternberg P.W."/>
            <person name="Tan P."/>
            <person name="Wang J."/>
            <person name="Gasser R.B."/>
        </authorList>
    </citation>
    <scope>NUCLEOTIDE SEQUENCE [LARGE SCALE GENOMIC DNA]</scope>
</reference>
<evidence type="ECO:0000313" key="1">
    <source>
        <dbReference type="EMBL" id="KER28668.1"/>
    </source>
</evidence>
<dbReference type="SUPFAM" id="SSF57414">
    <property type="entry name" value="Hairpin loop containing domain-like"/>
    <property type="match status" value="1"/>
</dbReference>
<evidence type="ECO:0008006" key="3">
    <source>
        <dbReference type="Google" id="ProtNLM"/>
    </source>
</evidence>
<accession>A0A074ZMT2</accession>
<sequence length="148" mass="16526">SEVGDIKFDELRPNLSGHVTVLRVISGKAELSSLHGARGEVICELAGRLPLPILLVQMRTNFPPEIPLVPNNSSEDDSCFLEVPEPSILRCFFLCGANKVCRAAYYNTGVKKCVHMLHVDARIPSVFKEDTPTWIRYTKTHTSYIKVT</sequence>
<feature type="non-terminal residue" evidence="1">
    <location>
        <position position="1"/>
    </location>
</feature>